<dbReference type="EMBL" id="SLVV01000006">
    <property type="protein sequence ID" value="TCN24892.1"/>
    <property type="molecule type" value="Genomic_DNA"/>
</dbReference>
<dbReference type="InterPro" id="IPR052353">
    <property type="entry name" value="Benzoxazolinone_Detox_Enz"/>
</dbReference>
<evidence type="ECO:0000313" key="2">
    <source>
        <dbReference type="EMBL" id="TCN24892.1"/>
    </source>
</evidence>
<evidence type="ECO:0000259" key="1">
    <source>
        <dbReference type="PROSITE" id="PS51340"/>
    </source>
</evidence>
<dbReference type="RefSeq" id="WP_132006075.1">
    <property type="nucleotide sequence ID" value="NZ_JABUHM010000004.1"/>
</dbReference>
<dbReference type="Pfam" id="PF03473">
    <property type="entry name" value="MOSC"/>
    <property type="match status" value="1"/>
</dbReference>
<dbReference type="GO" id="GO:0030151">
    <property type="term" value="F:molybdenum ion binding"/>
    <property type="evidence" value="ECO:0007669"/>
    <property type="project" value="InterPro"/>
</dbReference>
<keyword evidence="3" id="KW-1185">Reference proteome</keyword>
<feature type="domain" description="MOSC" evidence="1">
    <location>
        <begin position="30"/>
        <end position="164"/>
    </location>
</feature>
<name>A0A4R2BF08_9BACI</name>
<dbReference type="SUPFAM" id="SSF50800">
    <property type="entry name" value="PK beta-barrel domain-like"/>
    <property type="match status" value="1"/>
</dbReference>
<proteinExistence type="predicted"/>
<evidence type="ECO:0000313" key="3">
    <source>
        <dbReference type="Proteomes" id="UP000295689"/>
    </source>
</evidence>
<accession>A0A4R2BF08</accession>
<dbReference type="GO" id="GO:0003824">
    <property type="term" value="F:catalytic activity"/>
    <property type="evidence" value="ECO:0007669"/>
    <property type="project" value="InterPro"/>
</dbReference>
<dbReference type="Proteomes" id="UP000295689">
    <property type="component" value="Unassembled WGS sequence"/>
</dbReference>
<dbReference type="GO" id="GO:0030170">
    <property type="term" value="F:pyridoxal phosphate binding"/>
    <property type="evidence" value="ECO:0007669"/>
    <property type="project" value="InterPro"/>
</dbReference>
<dbReference type="PANTHER" id="PTHR30212">
    <property type="entry name" value="PROTEIN YIIM"/>
    <property type="match status" value="1"/>
</dbReference>
<protein>
    <submittedName>
        <fullName evidence="2">MOSC domain-containing protein YiiM</fullName>
    </submittedName>
</protein>
<dbReference type="PANTHER" id="PTHR30212:SF2">
    <property type="entry name" value="PROTEIN YIIM"/>
    <property type="match status" value="1"/>
</dbReference>
<dbReference type="Gene3D" id="2.40.33.20">
    <property type="entry name" value="PK beta-barrel domain-like"/>
    <property type="match status" value="1"/>
</dbReference>
<sequence length="217" mass="24821">MAKTVIHQLNIGKPKKYYWRKMQEHSAIGKEPTEEAMLLKGGFAGDDVANHEYHGGEDRAVCLYPYEHYASWEKEFNTALVLPAFGENITPSGMLEKDIYIGDVFELGEAVIEVTQGRIPCSTISKHNGVDPILSRLVETGFTGYFFRVKKEGAVSSNSSLALIDRVQEQFSVLRANQMMFHEREKSPDLERILQVPALAEDWRKRFCQFLDRRTKF</sequence>
<gene>
    <name evidence="2" type="ORF">EV146_10692</name>
</gene>
<dbReference type="AlphaFoldDB" id="A0A4R2BF08"/>
<dbReference type="InterPro" id="IPR005163">
    <property type="entry name" value="Tri_helical_YiiM-like"/>
</dbReference>
<comment type="caution">
    <text evidence="2">The sequence shown here is derived from an EMBL/GenBank/DDBJ whole genome shotgun (WGS) entry which is preliminary data.</text>
</comment>
<reference evidence="2 3" key="1">
    <citation type="journal article" date="2015" name="Stand. Genomic Sci.">
        <title>Genomic Encyclopedia of Bacterial and Archaeal Type Strains, Phase III: the genomes of soil and plant-associated and newly described type strains.</title>
        <authorList>
            <person name="Whitman W.B."/>
            <person name="Woyke T."/>
            <person name="Klenk H.P."/>
            <person name="Zhou Y."/>
            <person name="Lilburn T.G."/>
            <person name="Beck B.J."/>
            <person name="De Vos P."/>
            <person name="Vandamme P."/>
            <person name="Eisen J.A."/>
            <person name="Garrity G."/>
            <person name="Hugenholtz P."/>
            <person name="Kyrpides N.C."/>
        </authorList>
    </citation>
    <scope>NUCLEOTIDE SEQUENCE [LARGE SCALE GENOMIC DNA]</scope>
    <source>
        <strain evidence="2 3">CV53</strain>
    </source>
</reference>
<dbReference type="PROSITE" id="PS51340">
    <property type="entry name" value="MOSC"/>
    <property type="match status" value="1"/>
</dbReference>
<organism evidence="2 3">
    <name type="scientific">Mesobacillus foraminis</name>
    <dbReference type="NCBI Taxonomy" id="279826"/>
    <lineage>
        <taxon>Bacteria</taxon>
        <taxon>Bacillati</taxon>
        <taxon>Bacillota</taxon>
        <taxon>Bacilli</taxon>
        <taxon>Bacillales</taxon>
        <taxon>Bacillaceae</taxon>
        <taxon>Mesobacillus</taxon>
    </lineage>
</organism>
<dbReference type="InterPro" id="IPR011037">
    <property type="entry name" value="Pyrv_Knase-like_insert_dom_sf"/>
</dbReference>
<dbReference type="InterPro" id="IPR005302">
    <property type="entry name" value="MoCF_Sase_C"/>
</dbReference>
<dbReference type="Pfam" id="PF03475">
    <property type="entry name" value="YiiM_3-alpha"/>
    <property type="match status" value="1"/>
</dbReference>